<dbReference type="InterPro" id="IPR042179">
    <property type="entry name" value="KGD_C_sf"/>
</dbReference>
<evidence type="ECO:0000256" key="1">
    <source>
        <dbReference type="ARBA" id="ARBA00001964"/>
    </source>
</evidence>
<evidence type="ECO:0000259" key="6">
    <source>
        <dbReference type="SMART" id="SM00861"/>
    </source>
</evidence>
<dbReference type="PIRSF" id="PIRSF000157">
    <property type="entry name" value="Oxoglu_dh_E1"/>
    <property type="match status" value="1"/>
</dbReference>
<dbReference type="CDD" id="cd02016">
    <property type="entry name" value="TPP_E1_OGDC_like"/>
    <property type="match status" value="1"/>
</dbReference>
<name>A0A832ML56_UNCEI</name>
<dbReference type="InterPro" id="IPR031717">
    <property type="entry name" value="ODO-1/KGD_C"/>
</dbReference>
<dbReference type="Gene3D" id="3.40.50.970">
    <property type="match status" value="1"/>
</dbReference>
<dbReference type="GO" id="GO:0045252">
    <property type="term" value="C:oxoglutarate dehydrogenase complex"/>
    <property type="evidence" value="ECO:0007669"/>
    <property type="project" value="TreeGrafter"/>
</dbReference>
<protein>
    <recommendedName>
        <fullName evidence="2">oxoglutarate dehydrogenase (succinyl-transferring)</fullName>
        <ecNumber evidence="2">1.2.4.2</ecNumber>
    </recommendedName>
</protein>
<dbReference type="GO" id="GO:0004591">
    <property type="term" value="F:oxoglutarate dehydrogenase (succinyl-transferring) activity"/>
    <property type="evidence" value="ECO:0007669"/>
    <property type="project" value="UniProtKB-EC"/>
</dbReference>
<dbReference type="InterPro" id="IPR001017">
    <property type="entry name" value="DH_E1"/>
</dbReference>
<dbReference type="Pfam" id="PF00676">
    <property type="entry name" value="E1_dh"/>
    <property type="match status" value="1"/>
</dbReference>
<keyword evidence="3 7" id="KW-0560">Oxidoreductase</keyword>
<comment type="cofactor">
    <cofactor evidence="1">
        <name>thiamine diphosphate</name>
        <dbReference type="ChEBI" id="CHEBI:58937"/>
    </cofactor>
</comment>
<evidence type="ECO:0000256" key="2">
    <source>
        <dbReference type="ARBA" id="ARBA00012280"/>
    </source>
</evidence>
<dbReference type="SUPFAM" id="SSF52518">
    <property type="entry name" value="Thiamin diphosphate-binding fold (THDP-binding)"/>
    <property type="match status" value="2"/>
</dbReference>
<dbReference type="NCBIfam" id="TIGR00239">
    <property type="entry name" value="2oxo_dh_E1"/>
    <property type="match status" value="1"/>
</dbReference>
<dbReference type="AlphaFoldDB" id="A0A832ML56"/>
<dbReference type="NCBIfam" id="NF008907">
    <property type="entry name" value="PRK12270.1"/>
    <property type="match status" value="1"/>
</dbReference>
<dbReference type="InterPro" id="IPR005475">
    <property type="entry name" value="Transketolase-like_Pyr-bd"/>
</dbReference>
<dbReference type="PANTHER" id="PTHR23152">
    <property type="entry name" value="2-OXOGLUTARATE DEHYDROGENASE"/>
    <property type="match status" value="1"/>
</dbReference>
<dbReference type="InterPro" id="IPR011603">
    <property type="entry name" value="2oxoglutarate_DH_E1"/>
</dbReference>
<dbReference type="SMART" id="SM00861">
    <property type="entry name" value="Transket_pyr"/>
    <property type="match status" value="1"/>
</dbReference>
<dbReference type="EMBL" id="DSQF01000014">
    <property type="protein sequence ID" value="HGZ43200.1"/>
    <property type="molecule type" value="Genomic_DNA"/>
</dbReference>
<dbReference type="Pfam" id="PF16870">
    <property type="entry name" value="OxoGdeHyase_C"/>
    <property type="match status" value="1"/>
</dbReference>
<dbReference type="PANTHER" id="PTHR23152:SF4">
    <property type="entry name" value="2-OXOADIPATE DEHYDROGENASE COMPLEX COMPONENT E1"/>
    <property type="match status" value="1"/>
</dbReference>
<sequence length="927" mass="101872">MSRPFDFAQRANALYIEEMHARWQRDPASVPADWALFFAGMEFAGRPAGHPGSGPPGQPSGEVFGLVQHFRTFGHLAADVNPLAPPADAGRLLDPATFGFSAEDLAAPVSGAPFKGPFQGTLGDLLERLRVTYCGSIGVEYMTITDQERREWLQEQMEPVANRPALPPGERVRLLRRLLEADQFEEFLHARYPGQKRFSLEGMGSLVPMLDALIERAAGHGAEHIVIGMPHRGRLNVLAHVMGKPLEAIFGEFETALPEDVQGHGDVKYHQGYSSTRETRVGRAVQLNLHFNPSHLEFVNPVVLGSVRARQDRAGDAARDIGWPVLLHGDAAFTGEGIVPETLEMAQLPAYRTGGTVHIIINNQVGFTTSPEDGRSTRYCTDVARLEDAPVLHVNADDPEAALHAVRLAADYRARFHRDVFVDLIGYRKHGHNELDDPTFTQPVMYRAIAAHTPAWKRYAERLTAEGVIDAAGVARLQEEIAAGLQDAHRRMRTEPRAAKPVPLGGAWAGLDWAGDDWTAATAVPAETLRAVVRAAARLPEGFTPHRKIPPLLADRVAMLDEDRVDWGCGEVLAFGSLLLEGRHVRLTGQDAGRGTFSHRHARLHDAATGATYVPLQHLAAGQGRFEVVDTLLSEAAVLGFEYGISTADPHTLVLWEAQFGDFANVAQVYIDQFIASAESKWRRMSGIVLLLPHGYEGQGPEHSSARLERFLELCANGNMQVVNLTTPAQLFHALRRQLHRAFRKPLVVMSPKSLLRHRAAVSALADFTHGAFHTVLDDAAADPASVTRIALVSGRFYYTLREAREARGDRATALVRIEQLYPFPARELAAVLARYPRAADVRWVQEEPANMGAWRSTRHRLEAVLPDGWTLTRVARKASPTPATGFYAMHVDEERQLVERALGDPRPTRARGALQTAAGNGRGGRG</sequence>
<dbReference type="EC" id="1.2.4.2" evidence="2"/>
<reference evidence="7" key="1">
    <citation type="journal article" date="2020" name="mSystems">
        <title>Genome- and Community-Level Interaction Insights into Carbon Utilization and Element Cycling Functions of Hydrothermarchaeota in Hydrothermal Sediment.</title>
        <authorList>
            <person name="Zhou Z."/>
            <person name="Liu Y."/>
            <person name="Xu W."/>
            <person name="Pan J."/>
            <person name="Luo Z.H."/>
            <person name="Li M."/>
        </authorList>
    </citation>
    <scope>NUCLEOTIDE SEQUENCE [LARGE SCALE GENOMIC DNA]</scope>
    <source>
        <strain evidence="7">SpSt-381</strain>
    </source>
</reference>
<dbReference type="GO" id="GO:0030976">
    <property type="term" value="F:thiamine pyrophosphate binding"/>
    <property type="evidence" value="ECO:0007669"/>
    <property type="project" value="InterPro"/>
</dbReference>
<evidence type="ECO:0000256" key="3">
    <source>
        <dbReference type="ARBA" id="ARBA00023002"/>
    </source>
</evidence>
<dbReference type="Pfam" id="PF02779">
    <property type="entry name" value="Transket_pyr"/>
    <property type="match status" value="1"/>
</dbReference>
<dbReference type="Gene3D" id="1.10.287.1150">
    <property type="entry name" value="TPP helical domain"/>
    <property type="match status" value="1"/>
</dbReference>
<feature type="region of interest" description="Disordered" evidence="5">
    <location>
        <begin position="904"/>
        <end position="927"/>
    </location>
</feature>
<dbReference type="Gene3D" id="3.40.50.12470">
    <property type="match status" value="1"/>
</dbReference>
<dbReference type="Pfam" id="PF16078">
    <property type="entry name" value="2-oxogl_dehyd_N"/>
    <property type="match status" value="1"/>
</dbReference>
<evidence type="ECO:0000313" key="7">
    <source>
        <dbReference type="EMBL" id="HGZ43200.1"/>
    </source>
</evidence>
<proteinExistence type="predicted"/>
<dbReference type="InterPro" id="IPR029061">
    <property type="entry name" value="THDP-binding"/>
</dbReference>
<dbReference type="Gene3D" id="3.40.50.11610">
    <property type="entry name" value="Multifunctional 2-oxoglutarate metabolism enzyme, C-terminal domain"/>
    <property type="match status" value="1"/>
</dbReference>
<organism evidence="7">
    <name type="scientific">Eiseniibacteriota bacterium</name>
    <dbReference type="NCBI Taxonomy" id="2212470"/>
    <lineage>
        <taxon>Bacteria</taxon>
        <taxon>Candidatus Eiseniibacteriota</taxon>
    </lineage>
</organism>
<accession>A0A832ML56</accession>
<evidence type="ECO:0000256" key="5">
    <source>
        <dbReference type="SAM" id="MobiDB-lite"/>
    </source>
</evidence>
<comment type="caution">
    <text evidence="7">The sequence shown here is derived from an EMBL/GenBank/DDBJ whole genome shotgun (WGS) entry which is preliminary data.</text>
</comment>
<keyword evidence="4" id="KW-0786">Thiamine pyrophosphate</keyword>
<dbReference type="NCBIfam" id="NF006914">
    <property type="entry name" value="PRK09404.1"/>
    <property type="match status" value="1"/>
</dbReference>
<dbReference type="GO" id="GO:0005829">
    <property type="term" value="C:cytosol"/>
    <property type="evidence" value="ECO:0007669"/>
    <property type="project" value="TreeGrafter"/>
</dbReference>
<feature type="domain" description="Transketolase-like pyrimidine-binding" evidence="6">
    <location>
        <begin position="565"/>
        <end position="758"/>
    </location>
</feature>
<dbReference type="InterPro" id="IPR032106">
    <property type="entry name" value="2-oxogl_dehyd_N"/>
</dbReference>
<evidence type="ECO:0000256" key="4">
    <source>
        <dbReference type="ARBA" id="ARBA00023052"/>
    </source>
</evidence>
<dbReference type="GO" id="GO:0006099">
    <property type="term" value="P:tricarboxylic acid cycle"/>
    <property type="evidence" value="ECO:0007669"/>
    <property type="project" value="TreeGrafter"/>
</dbReference>
<gene>
    <name evidence="7" type="ORF">ENR23_07215</name>
</gene>